<dbReference type="InterPro" id="IPR036188">
    <property type="entry name" value="FAD/NAD-bd_sf"/>
</dbReference>
<sequence>MQGWIKARPPLENTGKRIAIIGSGPAGMAAAAQLVKVGHTVVVYERKNRVGGLLRYGIPTMKLDKYIVDRRVKLLEDEGEWTRRKRHLLCHGVPGEEPT</sequence>
<dbReference type="EMBL" id="UYRV01021490">
    <property type="protein sequence ID" value="VDK69638.1"/>
    <property type="molecule type" value="Genomic_DNA"/>
</dbReference>
<evidence type="ECO:0000313" key="2">
    <source>
        <dbReference type="Proteomes" id="UP000271889"/>
    </source>
</evidence>
<dbReference type="AlphaFoldDB" id="A0A3P6TTQ2"/>
<reference evidence="1 2" key="1">
    <citation type="submission" date="2018-11" db="EMBL/GenBank/DDBJ databases">
        <authorList>
            <consortium name="Pathogen Informatics"/>
        </authorList>
    </citation>
    <scope>NUCLEOTIDE SEQUENCE [LARGE SCALE GENOMIC DNA]</scope>
</reference>
<accession>A0A3P6TTQ2</accession>
<keyword evidence="2" id="KW-1185">Reference proteome</keyword>
<proteinExistence type="predicted"/>
<dbReference type="InterPro" id="IPR051394">
    <property type="entry name" value="Glutamate_Synthase"/>
</dbReference>
<name>A0A3P6TTQ2_CYLGO</name>
<evidence type="ECO:0008006" key="3">
    <source>
        <dbReference type="Google" id="ProtNLM"/>
    </source>
</evidence>
<dbReference type="PRINTS" id="PR00419">
    <property type="entry name" value="ADXRDTASE"/>
</dbReference>
<protein>
    <recommendedName>
        <fullName evidence="3">FAD/NAD(P)-binding domain-containing protein</fullName>
    </recommendedName>
</protein>
<dbReference type="SUPFAM" id="SSF51971">
    <property type="entry name" value="Nucleotide-binding domain"/>
    <property type="match status" value="1"/>
</dbReference>
<dbReference type="Pfam" id="PF13450">
    <property type="entry name" value="NAD_binding_8"/>
    <property type="match status" value="1"/>
</dbReference>
<dbReference type="Proteomes" id="UP000271889">
    <property type="component" value="Unassembled WGS sequence"/>
</dbReference>
<dbReference type="Gene3D" id="3.50.50.60">
    <property type="entry name" value="FAD/NAD(P)-binding domain"/>
    <property type="match status" value="1"/>
</dbReference>
<evidence type="ECO:0000313" key="1">
    <source>
        <dbReference type="EMBL" id="VDK69638.1"/>
    </source>
</evidence>
<dbReference type="PANTHER" id="PTHR43100:SF1">
    <property type="entry name" value="GLUTAMATE SYNTHASE [NADPH] SMALL CHAIN"/>
    <property type="match status" value="1"/>
</dbReference>
<organism evidence="1 2">
    <name type="scientific">Cylicostephanus goldi</name>
    <name type="common">Nematode worm</name>
    <dbReference type="NCBI Taxonomy" id="71465"/>
    <lineage>
        <taxon>Eukaryota</taxon>
        <taxon>Metazoa</taxon>
        <taxon>Ecdysozoa</taxon>
        <taxon>Nematoda</taxon>
        <taxon>Chromadorea</taxon>
        <taxon>Rhabditida</taxon>
        <taxon>Rhabditina</taxon>
        <taxon>Rhabditomorpha</taxon>
        <taxon>Strongyloidea</taxon>
        <taxon>Strongylidae</taxon>
        <taxon>Cylicostephanus</taxon>
    </lineage>
</organism>
<dbReference type="PANTHER" id="PTHR43100">
    <property type="entry name" value="GLUTAMATE SYNTHASE [NADPH] SMALL CHAIN"/>
    <property type="match status" value="1"/>
</dbReference>
<gene>
    <name evidence="1" type="ORF">CGOC_LOCUS6538</name>
</gene>
<dbReference type="OrthoDB" id="4327079at2759"/>